<keyword evidence="2" id="KW-0472">Membrane</keyword>
<dbReference type="EMBL" id="JAHDVG010000472">
    <property type="protein sequence ID" value="KAH1179452.1"/>
    <property type="molecule type" value="Genomic_DNA"/>
</dbReference>
<dbReference type="AlphaFoldDB" id="A0A9D3XGF4"/>
<name>A0A9D3XGF4_9SAUR</name>
<feature type="region of interest" description="Disordered" evidence="1">
    <location>
        <begin position="166"/>
        <end position="195"/>
    </location>
</feature>
<evidence type="ECO:0000313" key="3">
    <source>
        <dbReference type="EMBL" id="KAH1179452.1"/>
    </source>
</evidence>
<sequence length="204" mass="22697">MRRLDTRRRDRTLLGTQGCLGFGPAFVMLRGMRWAHVRLSPRPVVWSITQRKALTQGGLGSAHELLSHPWDGSEWVGPKEHLSPHMQAQLLWIVPESVGWRGGCTTCIEARQTRGFPTAPPELRDLQVTLLAAVSSRPWATAGQNCAPYYIHQRVRRPSYQVLSSGQRVGAGKRDSPWDPHLSVSVSPNTNNLHHDTCLEGGSL</sequence>
<protein>
    <submittedName>
        <fullName evidence="3">Uncharacterized protein</fullName>
    </submittedName>
</protein>
<dbReference type="Proteomes" id="UP000827986">
    <property type="component" value="Unassembled WGS sequence"/>
</dbReference>
<keyword evidence="2" id="KW-0812">Transmembrane</keyword>
<proteinExistence type="predicted"/>
<accession>A0A9D3XGF4</accession>
<feature type="non-terminal residue" evidence="3">
    <location>
        <position position="204"/>
    </location>
</feature>
<feature type="transmembrane region" description="Helical" evidence="2">
    <location>
        <begin position="12"/>
        <end position="32"/>
    </location>
</feature>
<reference evidence="3" key="1">
    <citation type="submission" date="2021-09" db="EMBL/GenBank/DDBJ databases">
        <title>The genome of Mauremys mutica provides insights into the evolution of semi-aquatic lifestyle.</title>
        <authorList>
            <person name="Gong S."/>
            <person name="Gao Y."/>
        </authorList>
    </citation>
    <scope>NUCLEOTIDE SEQUENCE</scope>
    <source>
        <strain evidence="3">MM-2020</strain>
        <tissue evidence="3">Muscle</tissue>
    </source>
</reference>
<evidence type="ECO:0000313" key="4">
    <source>
        <dbReference type="Proteomes" id="UP000827986"/>
    </source>
</evidence>
<organism evidence="3 4">
    <name type="scientific">Mauremys mutica</name>
    <name type="common">yellowpond turtle</name>
    <dbReference type="NCBI Taxonomy" id="74926"/>
    <lineage>
        <taxon>Eukaryota</taxon>
        <taxon>Metazoa</taxon>
        <taxon>Chordata</taxon>
        <taxon>Craniata</taxon>
        <taxon>Vertebrata</taxon>
        <taxon>Euteleostomi</taxon>
        <taxon>Archelosauria</taxon>
        <taxon>Testudinata</taxon>
        <taxon>Testudines</taxon>
        <taxon>Cryptodira</taxon>
        <taxon>Durocryptodira</taxon>
        <taxon>Testudinoidea</taxon>
        <taxon>Geoemydidae</taxon>
        <taxon>Geoemydinae</taxon>
        <taxon>Mauremys</taxon>
    </lineage>
</organism>
<evidence type="ECO:0000256" key="1">
    <source>
        <dbReference type="SAM" id="MobiDB-lite"/>
    </source>
</evidence>
<evidence type="ECO:0000256" key="2">
    <source>
        <dbReference type="SAM" id="Phobius"/>
    </source>
</evidence>
<comment type="caution">
    <text evidence="3">The sequence shown here is derived from an EMBL/GenBank/DDBJ whole genome shotgun (WGS) entry which is preliminary data.</text>
</comment>
<gene>
    <name evidence="3" type="ORF">KIL84_022035</name>
</gene>
<keyword evidence="2" id="KW-1133">Transmembrane helix</keyword>
<keyword evidence="4" id="KW-1185">Reference proteome</keyword>